<protein>
    <submittedName>
        <fullName evidence="1">Uncharacterized protein</fullName>
    </submittedName>
</protein>
<evidence type="ECO:0000313" key="2">
    <source>
        <dbReference type="Proteomes" id="UP001269968"/>
    </source>
</evidence>
<dbReference type="RefSeq" id="WP_181393573.1">
    <property type="nucleotide sequence ID" value="NZ_JAXHOZ010000046.1"/>
</dbReference>
<proteinExistence type="predicted"/>
<dbReference type="AlphaFoldDB" id="A0AAW9HDF9"/>
<organism evidence="1 2">
    <name type="scientific">Pectobacterium brasiliense</name>
    <dbReference type="NCBI Taxonomy" id="180957"/>
    <lineage>
        <taxon>Bacteria</taxon>
        <taxon>Pseudomonadati</taxon>
        <taxon>Pseudomonadota</taxon>
        <taxon>Gammaproteobacteria</taxon>
        <taxon>Enterobacterales</taxon>
        <taxon>Pectobacteriaceae</taxon>
        <taxon>Pectobacterium</taxon>
    </lineage>
</organism>
<dbReference type="Proteomes" id="UP001269968">
    <property type="component" value="Unassembled WGS sequence"/>
</dbReference>
<comment type="caution">
    <text evidence="1">The sequence shown here is derived from an EMBL/GenBank/DDBJ whole genome shotgun (WGS) entry which is preliminary data.</text>
</comment>
<evidence type="ECO:0000313" key="1">
    <source>
        <dbReference type="EMBL" id="MDY4378503.1"/>
    </source>
</evidence>
<name>A0AAW9HDF9_9GAMM</name>
<dbReference type="EMBL" id="JAXHOZ010000046">
    <property type="protein sequence ID" value="MDY4378503.1"/>
    <property type="molecule type" value="Genomic_DNA"/>
</dbReference>
<gene>
    <name evidence="1" type="ORF">SOV92_11800</name>
</gene>
<accession>A0AAW9HDF9</accession>
<sequence length="57" mass="6621">MGQKRIFVERHYNKSRRKSGITDQQLRDIASTVFKNKSDADLETDLKNKELVEVING</sequence>
<reference evidence="1" key="1">
    <citation type="submission" date="2023-11" db="EMBL/GenBank/DDBJ databases">
        <title>Comparative genomics revealed phylogeny of phytopathogenic Pectobacterium aroidearum based on whole-genome sequencing and function of putative horizontal acquire islands in P. aroidearum PccS1.</title>
        <authorList>
            <person name="Fan J."/>
            <person name="Yang L."/>
        </authorList>
    </citation>
    <scope>NUCLEOTIDE SEQUENCE</scope>
    <source>
        <strain evidence="1">NJAU140</strain>
    </source>
</reference>